<sequence>MNGSVKLPEAPTRGLLSYVEGVLFRHRRLVLASLAVFTLIMGWFAVQLRMDAGFEKQLPVGHEYIETFEAYRNDLLGANRLTIVVKAREGDIWSAPGLKRLYDVTQAVTFLPGVSRSSVRSLWTPNAFVNEITEEGFRADPLVPGTVSPEHLDDRIIAKIANSTAQGGFIGTLVSRDQSSAMITVELNEYDSQDAHLDYVTFNHRLEKEIRQRFEDGDFEIQIIGFAKQIGDIADGASAVLEFCLLSLLLTAGAVYWYCHSLRFTLLALVCSLASLVWQFGSLRLLGYGLDPLAVLVPFLVFAIGVSHGVQQI</sequence>
<reference evidence="2 3" key="1">
    <citation type="submission" date="2018-07" db="EMBL/GenBank/DDBJ databases">
        <title>Mechanisms of high-level aminoglycoside resistance among Gram-negative pathogens in Brazil.</title>
        <authorList>
            <person name="Ballaben A.S."/>
            <person name="Darini A.L.C."/>
            <person name="Doi Y."/>
        </authorList>
    </citation>
    <scope>NUCLEOTIDE SEQUENCE [LARGE SCALE GENOMIC DNA]</scope>
    <source>
        <strain evidence="2 3">B2-305</strain>
    </source>
</reference>
<dbReference type="GO" id="GO:0005886">
    <property type="term" value="C:plasma membrane"/>
    <property type="evidence" value="ECO:0007669"/>
    <property type="project" value="TreeGrafter"/>
</dbReference>
<dbReference type="PANTHER" id="PTHR33406:SF10">
    <property type="entry name" value="SSD DOMAIN-CONTAINING PROTEIN"/>
    <property type="match status" value="1"/>
</dbReference>
<keyword evidence="1" id="KW-1133">Transmembrane helix</keyword>
<protein>
    <submittedName>
        <fullName evidence="2">RND family transporter</fullName>
    </submittedName>
</protein>
<dbReference type="Proteomes" id="UP000253594">
    <property type="component" value="Unassembled WGS sequence"/>
</dbReference>
<comment type="caution">
    <text evidence="2">The sequence shown here is derived from an EMBL/GenBank/DDBJ whole genome shotgun (WGS) entry which is preliminary data.</text>
</comment>
<organism evidence="2 3">
    <name type="scientific">Pseudomonas aeruginosa</name>
    <dbReference type="NCBI Taxonomy" id="287"/>
    <lineage>
        <taxon>Bacteria</taxon>
        <taxon>Pseudomonadati</taxon>
        <taxon>Pseudomonadota</taxon>
        <taxon>Gammaproteobacteria</taxon>
        <taxon>Pseudomonadales</taxon>
        <taxon>Pseudomonadaceae</taxon>
        <taxon>Pseudomonas</taxon>
    </lineage>
</organism>
<feature type="transmembrane region" description="Helical" evidence="1">
    <location>
        <begin position="29"/>
        <end position="46"/>
    </location>
</feature>
<feature type="transmembrane region" description="Helical" evidence="1">
    <location>
        <begin position="264"/>
        <end position="281"/>
    </location>
</feature>
<feature type="transmembrane region" description="Helical" evidence="1">
    <location>
        <begin position="293"/>
        <end position="310"/>
    </location>
</feature>
<keyword evidence="1" id="KW-0472">Membrane</keyword>
<gene>
    <name evidence="2" type="ORF">DT376_25665</name>
</gene>
<accession>A0A367M3W9</accession>
<dbReference type="PANTHER" id="PTHR33406">
    <property type="entry name" value="MEMBRANE PROTEIN MJ1562-RELATED"/>
    <property type="match status" value="1"/>
</dbReference>
<name>A0A367M3W9_PSEAI</name>
<keyword evidence="1" id="KW-0812">Transmembrane</keyword>
<evidence type="ECO:0000313" key="3">
    <source>
        <dbReference type="Proteomes" id="UP000253594"/>
    </source>
</evidence>
<dbReference type="Gene3D" id="1.20.1640.10">
    <property type="entry name" value="Multidrug efflux transporter AcrB transmembrane domain"/>
    <property type="match status" value="1"/>
</dbReference>
<dbReference type="AlphaFoldDB" id="A0A367M3W9"/>
<evidence type="ECO:0000313" key="2">
    <source>
        <dbReference type="EMBL" id="RCI72080.1"/>
    </source>
</evidence>
<evidence type="ECO:0000256" key="1">
    <source>
        <dbReference type="SAM" id="Phobius"/>
    </source>
</evidence>
<dbReference type="InterPro" id="IPR050545">
    <property type="entry name" value="Mycobact_MmpL"/>
</dbReference>
<dbReference type="EMBL" id="QORE01001097">
    <property type="protein sequence ID" value="RCI72080.1"/>
    <property type="molecule type" value="Genomic_DNA"/>
</dbReference>
<proteinExistence type="predicted"/>
<feature type="transmembrane region" description="Helical" evidence="1">
    <location>
        <begin position="239"/>
        <end position="258"/>
    </location>
</feature>
<dbReference type="SUPFAM" id="SSF82866">
    <property type="entry name" value="Multidrug efflux transporter AcrB transmembrane domain"/>
    <property type="match status" value="1"/>
</dbReference>
<feature type="non-terminal residue" evidence="2">
    <location>
        <position position="313"/>
    </location>
</feature>